<dbReference type="Proteomes" id="UP000658793">
    <property type="component" value="Unassembled WGS sequence"/>
</dbReference>
<keyword evidence="2" id="KW-1185">Reference proteome</keyword>
<gene>
    <name evidence="1" type="ORF">GCM10008015_07970</name>
</gene>
<proteinExistence type="predicted"/>
<evidence type="ECO:0000313" key="2">
    <source>
        <dbReference type="Proteomes" id="UP000658793"/>
    </source>
</evidence>
<name>A0ABQ1HBW4_9FLAO</name>
<evidence type="ECO:0000313" key="1">
    <source>
        <dbReference type="EMBL" id="GGA69654.1"/>
    </source>
</evidence>
<protein>
    <submittedName>
        <fullName evidence="1">Uncharacterized protein</fullName>
    </submittedName>
</protein>
<reference evidence="2" key="1">
    <citation type="journal article" date="2019" name="Int. J. Syst. Evol. Microbiol.">
        <title>The Global Catalogue of Microorganisms (GCM) 10K type strain sequencing project: providing services to taxonomists for standard genome sequencing and annotation.</title>
        <authorList>
            <consortium name="The Broad Institute Genomics Platform"/>
            <consortium name="The Broad Institute Genome Sequencing Center for Infectious Disease"/>
            <person name="Wu L."/>
            <person name="Ma J."/>
        </authorList>
    </citation>
    <scope>NUCLEOTIDE SEQUENCE [LARGE SCALE GENOMIC DNA]</scope>
    <source>
        <strain evidence="2">CGMCC 1.12811</strain>
    </source>
</reference>
<dbReference type="RefSeq" id="WP_188492644.1">
    <property type="nucleotide sequence ID" value="NZ_BMGA01000001.1"/>
</dbReference>
<accession>A0ABQ1HBW4</accession>
<comment type="caution">
    <text evidence="1">The sequence shown here is derived from an EMBL/GenBank/DDBJ whole genome shotgun (WGS) entry which is preliminary data.</text>
</comment>
<organism evidence="1 2">
    <name type="scientific">Flavobacterium palustre</name>
    <dbReference type="NCBI Taxonomy" id="1476463"/>
    <lineage>
        <taxon>Bacteria</taxon>
        <taxon>Pseudomonadati</taxon>
        <taxon>Bacteroidota</taxon>
        <taxon>Flavobacteriia</taxon>
        <taxon>Flavobacteriales</taxon>
        <taxon>Flavobacteriaceae</taxon>
        <taxon>Flavobacterium</taxon>
    </lineage>
</organism>
<sequence>MIEYSFKSDSNYTTQKIAEFINLIEPKINYEIEDSHFGKIISCKFEDETERDSFILTLSNSLNISEEGRFLE</sequence>
<dbReference type="EMBL" id="BMGA01000001">
    <property type="protein sequence ID" value="GGA69654.1"/>
    <property type="molecule type" value="Genomic_DNA"/>
</dbReference>